<evidence type="ECO:0000256" key="1">
    <source>
        <dbReference type="SAM" id="MobiDB-lite"/>
    </source>
</evidence>
<evidence type="ECO:0000313" key="3">
    <source>
        <dbReference type="EMBL" id="GGU96766.1"/>
    </source>
</evidence>
<proteinExistence type="predicted"/>
<protein>
    <recommendedName>
        <fullName evidence="5">Secreted protein</fullName>
    </recommendedName>
</protein>
<dbReference type="Proteomes" id="UP000654471">
    <property type="component" value="Unassembled WGS sequence"/>
</dbReference>
<feature type="region of interest" description="Disordered" evidence="1">
    <location>
        <begin position="40"/>
        <end position="60"/>
    </location>
</feature>
<sequence length="76" mass="7340">MRRIATVAVSAAALLALSASAANAEDDAARADPGKSLTNAIDKLFDPGTPGGKVDQAVGSTASGLGDGIKGLLSSS</sequence>
<comment type="caution">
    <text evidence="3">The sequence shown here is derived from an EMBL/GenBank/DDBJ whole genome shotgun (WGS) entry which is preliminary data.</text>
</comment>
<feature type="signal peptide" evidence="2">
    <location>
        <begin position="1"/>
        <end position="24"/>
    </location>
</feature>
<keyword evidence="2" id="KW-0732">Signal</keyword>
<evidence type="ECO:0000313" key="4">
    <source>
        <dbReference type="Proteomes" id="UP000654471"/>
    </source>
</evidence>
<evidence type="ECO:0008006" key="5">
    <source>
        <dbReference type="Google" id="ProtNLM"/>
    </source>
</evidence>
<feature type="chain" id="PRO_5047167730" description="Secreted protein" evidence="2">
    <location>
        <begin position="25"/>
        <end position="76"/>
    </location>
</feature>
<dbReference type="RefSeq" id="WP_189307823.1">
    <property type="nucleotide sequence ID" value="NZ_BMRP01000053.1"/>
</dbReference>
<organism evidence="3 4">
    <name type="scientific">Streptomyces albospinus</name>
    <dbReference type="NCBI Taxonomy" id="285515"/>
    <lineage>
        <taxon>Bacteria</taxon>
        <taxon>Bacillati</taxon>
        <taxon>Actinomycetota</taxon>
        <taxon>Actinomycetes</taxon>
        <taxon>Kitasatosporales</taxon>
        <taxon>Streptomycetaceae</taxon>
        <taxon>Streptomyces</taxon>
    </lineage>
</organism>
<keyword evidence="4" id="KW-1185">Reference proteome</keyword>
<evidence type="ECO:0000256" key="2">
    <source>
        <dbReference type="SAM" id="SignalP"/>
    </source>
</evidence>
<accession>A0ABQ2VLN6</accession>
<gene>
    <name evidence="3" type="ORF">GCM10010211_75130</name>
</gene>
<reference evidence="4" key="1">
    <citation type="journal article" date="2019" name="Int. J. Syst. Evol. Microbiol.">
        <title>The Global Catalogue of Microorganisms (GCM) 10K type strain sequencing project: providing services to taxonomists for standard genome sequencing and annotation.</title>
        <authorList>
            <consortium name="The Broad Institute Genomics Platform"/>
            <consortium name="The Broad Institute Genome Sequencing Center for Infectious Disease"/>
            <person name="Wu L."/>
            <person name="Ma J."/>
        </authorList>
    </citation>
    <scope>NUCLEOTIDE SEQUENCE [LARGE SCALE GENOMIC DNA]</scope>
    <source>
        <strain evidence="4">JCM 3399</strain>
    </source>
</reference>
<dbReference type="EMBL" id="BMRP01000053">
    <property type="protein sequence ID" value="GGU96766.1"/>
    <property type="molecule type" value="Genomic_DNA"/>
</dbReference>
<name>A0ABQ2VLN6_9ACTN</name>